<evidence type="ECO:0000313" key="5">
    <source>
        <dbReference type="Proteomes" id="UP000297295"/>
    </source>
</evidence>
<dbReference type="InterPro" id="IPR027275">
    <property type="entry name" value="PRC-brl_dom"/>
</dbReference>
<feature type="compositionally biased region" description="Polar residues" evidence="1">
    <location>
        <begin position="1"/>
        <end position="13"/>
    </location>
</feature>
<organism evidence="4 5">
    <name type="scientific">Methanolobus halotolerans</name>
    <dbReference type="NCBI Taxonomy" id="2052935"/>
    <lineage>
        <taxon>Archaea</taxon>
        <taxon>Methanobacteriati</taxon>
        <taxon>Methanobacteriota</taxon>
        <taxon>Stenosarchaea group</taxon>
        <taxon>Methanomicrobia</taxon>
        <taxon>Methanosarcinales</taxon>
        <taxon>Methanosarcinaceae</taxon>
        <taxon>Methanolobus</taxon>
    </lineage>
</organism>
<feature type="transmembrane region" description="Helical" evidence="2">
    <location>
        <begin position="39"/>
        <end position="58"/>
    </location>
</feature>
<dbReference type="EMBL" id="PGGK01000009">
    <property type="protein sequence ID" value="TGC08526.1"/>
    <property type="molecule type" value="Genomic_DNA"/>
</dbReference>
<sequence>MAVPQVLSTSSVEGDSVINPQGEDLGKIEDIMLDLDEGMIAYAVLSFGGFLGIGDKLFAVPWKALSKKPDAHSFILNVDKDTLENAPGFDKANWPGTGTEAHREYVSRISEYYGYRPYWIQTP</sequence>
<protein>
    <submittedName>
        <fullName evidence="4">Photosystem reaction center subunit H</fullName>
    </submittedName>
</protein>
<evidence type="ECO:0000313" key="4">
    <source>
        <dbReference type="EMBL" id="TGC08526.1"/>
    </source>
</evidence>
<dbReference type="Proteomes" id="UP000297295">
    <property type="component" value="Unassembled WGS sequence"/>
</dbReference>
<comment type="caution">
    <text evidence="4">The sequence shown here is derived from an EMBL/GenBank/DDBJ whole genome shotgun (WGS) entry which is preliminary data.</text>
</comment>
<dbReference type="RefSeq" id="WP_135390029.1">
    <property type="nucleotide sequence ID" value="NZ_PGGK01000009.1"/>
</dbReference>
<keyword evidence="2" id="KW-0812">Transmembrane</keyword>
<dbReference type="AlphaFoldDB" id="A0A4E0PYD4"/>
<gene>
    <name evidence="4" type="ORF">CUN85_09245</name>
</gene>
<evidence type="ECO:0000256" key="1">
    <source>
        <dbReference type="SAM" id="MobiDB-lite"/>
    </source>
</evidence>
<dbReference type="PANTHER" id="PTHR36505:SF1">
    <property type="entry name" value="BLR1072 PROTEIN"/>
    <property type="match status" value="1"/>
</dbReference>
<reference evidence="4 5" key="1">
    <citation type="submission" date="2017-11" db="EMBL/GenBank/DDBJ databases">
        <title>Isolation and Characterization of Methanogenic Archaea from Saline Meromictic Lake at Siberia.</title>
        <authorList>
            <person name="Shen Y."/>
            <person name="Huang H.-H."/>
            <person name="Lai M.-C."/>
            <person name="Chen S.-C."/>
        </authorList>
    </citation>
    <scope>NUCLEOTIDE SEQUENCE [LARGE SCALE GENOMIC DNA]</scope>
    <source>
        <strain evidence="4 5">SY-01</strain>
    </source>
</reference>
<dbReference type="Gene3D" id="2.30.30.240">
    <property type="entry name" value="PRC-barrel domain"/>
    <property type="match status" value="1"/>
</dbReference>
<proteinExistence type="predicted"/>
<evidence type="ECO:0000259" key="3">
    <source>
        <dbReference type="Pfam" id="PF05239"/>
    </source>
</evidence>
<dbReference type="SUPFAM" id="SSF50346">
    <property type="entry name" value="PRC-barrel domain"/>
    <property type="match status" value="1"/>
</dbReference>
<keyword evidence="2" id="KW-1133">Transmembrane helix</keyword>
<feature type="domain" description="PRC-barrel" evidence="3">
    <location>
        <begin position="7"/>
        <end position="82"/>
    </location>
</feature>
<dbReference type="PANTHER" id="PTHR36505">
    <property type="entry name" value="BLR1072 PROTEIN"/>
    <property type="match status" value="1"/>
</dbReference>
<dbReference type="InterPro" id="IPR011033">
    <property type="entry name" value="PRC_barrel-like_sf"/>
</dbReference>
<keyword evidence="5" id="KW-1185">Reference proteome</keyword>
<keyword evidence="2" id="KW-0472">Membrane</keyword>
<evidence type="ECO:0000256" key="2">
    <source>
        <dbReference type="SAM" id="Phobius"/>
    </source>
</evidence>
<dbReference type="Pfam" id="PF05239">
    <property type="entry name" value="PRC"/>
    <property type="match status" value="1"/>
</dbReference>
<name>A0A4E0PYD4_9EURY</name>
<accession>A0A4E0PYD4</accession>
<dbReference type="OrthoDB" id="139204at2157"/>
<feature type="region of interest" description="Disordered" evidence="1">
    <location>
        <begin position="1"/>
        <end position="21"/>
    </location>
</feature>